<evidence type="ECO:0000256" key="3">
    <source>
        <dbReference type="ARBA" id="ARBA00022692"/>
    </source>
</evidence>
<feature type="domain" description="Peptidase S54 rhomboid" evidence="8">
    <location>
        <begin position="52"/>
        <end position="191"/>
    </location>
</feature>
<protein>
    <submittedName>
        <fullName evidence="9">Rhomboid family intramembrane serine protease</fullName>
        <ecNumber evidence="9">3.4.21.105</ecNumber>
    </submittedName>
</protein>
<feature type="transmembrane region" description="Helical" evidence="7">
    <location>
        <begin position="174"/>
        <end position="191"/>
    </location>
</feature>
<dbReference type="InterPro" id="IPR022764">
    <property type="entry name" value="Peptidase_S54_rhomboid_dom"/>
</dbReference>
<reference evidence="9" key="1">
    <citation type="submission" date="2020-04" db="EMBL/GenBank/DDBJ databases">
        <authorList>
            <person name="Zhang T."/>
        </authorList>
    </citation>
    <scope>NUCLEOTIDE SEQUENCE</scope>
    <source>
        <strain evidence="9">HKST-UBA09</strain>
    </source>
</reference>
<gene>
    <name evidence="9" type="ORF">KC669_00270</name>
</gene>
<feature type="transmembrane region" description="Helical" evidence="7">
    <location>
        <begin position="149"/>
        <end position="168"/>
    </location>
</feature>
<reference evidence="9" key="2">
    <citation type="journal article" date="2021" name="Microbiome">
        <title>Successional dynamics and alternative stable states in a saline activated sludge microbial community over 9 years.</title>
        <authorList>
            <person name="Wang Y."/>
            <person name="Ye J."/>
            <person name="Ju F."/>
            <person name="Liu L."/>
            <person name="Boyd J.A."/>
            <person name="Deng Y."/>
            <person name="Parks D.H."/>
            <person name="Jiang X."/>
            <person name="Yin X."/>
            <person name="Woodcroft B.J."/>
            <person name="Tyson G.W."/>
            <person name="Hugenholtz P."/>
            <person name="Polz M.F."/>
            <person name="Zhang T."/>
        </authorList>
    </citation>
    <scope>NUCLEOTIDE SEQUENCE</scope>
    <source>
        <strain evidence="9">HKST-UBA09</strain>
    </source>
</reference>
<organism evidence="9 10">
    <name type="scientific">Candidatus Dojkabacteria bacterium</name>
    <dbReference type="NCBI Taxonomy" id="2099670"/>
    <lineage>
        <taxon>Bacteria</taxon>
        <taxon>Candidatus Dojkabacteria</taxon>
    </lineage>
</organism>
<evidence type="ECO:0000256" key="2">
    <source>
        <dbReference type="ARBA" id="ARBA00009045"/>
    </source>
</evidence>
<evidence type="ECO:0000256" key="4">
    <source>
        <dbReference type="ARBA" id="ARBA00022801"/>
    </source>
</evidence>
<evidence type="ECO:0000256" key="7">
    <source>
        <dbReference type="SAM" id="Phobius"/>
    </source>
</evidence>
<evidence type="ECO:0000256" key="1">
    <source>
        <dbReference type="ARBA" id="ARBA00004141"/>
    </source>
</evidence>
<dbReference type="Pfam" id="PF01694">
    <property type="entry name" value="Rhomboid"/>
    <property type="match status" value="1"/>
</dbReference>
<proteinExistence type="inferred from homology"/>
<evidence type="ECO:0000256" key="5">
    <source>
        <dbReference type="ARBA" id="ARBA00022989"/>
    </source>
</evidence>
<dbReference type="EC" id="3.4.21.105" evidence="9"/>
<keyword evidence="5 7" id="KW-1133">Transmembrane helix</keyword>
<dbReference type="PANTHER" id="PTHR43731">
    <property type="entry name" value="RHOMBOID PROTEASE"/>
    <property type="match status" value="1"/>
</dbReference>
<feature type="transmembrane region" description="Helical" evidence="7">
    <location>
        <begin position="93"/>
        <end position="112"/>
    </location>
</feature>
<evidence type="ECO:0000313" key="9">
    <source>
        <dbReference type="EMBL" id="MCA9386448.1"/>
    </source>
</evidence>
<evidence type="ECO:0000259" key="8">
    <source>
        <dbReference type="Pfam" id="PF01694"/>
    </source>
</evidence>
<evidence type="ECO:0000256" key="6">
    <source>
        <dbReference type="ARBA" id="ARBA00023136"/>
    </source>
</evidence>
<keyword evidence="9" id="KW-0645">Protease</keyword>
<dbReference type="SUPFAM" id="SSF144091">
    <property type="entry name" value="Rhomboid-like"/>
    <property type="match status" value="1"/>
</dbReference>
<feature type="transmembrane region" description="Helical" evidence="7">
    <location>
        <begin position="12"/>
        <end position="32"/>
    </location>
</feature>
<dbReference type="AlphaFoldDB" id="A0A955LAC5"/>
<dbReference type="EMBL" id="JAGQLF010000002">
    <property type="protein sequence ID" value="MCA9386448.1"/>
    <property type="molecule type" value="Genomic_DNA"/>
</dbReference>
<sequence length="237" mass="26388">MFRTDRGEFNWISFLLLFNIVIFSIYLLLGASGPLDEVNIYGIFNAAAVKEGYFWLFLTSNFLHFEAWHIFFNMMALFQIGNLIQEFYSSKKLFITYIVSGIISGIGTLIYANALNENIASLGASGAVFGLLGLLIGGTLKTNRYGTSLPFSTESFIPTLVLAVLIAFMPNVNWVAHIFGLIAGILLGFLFENNMLAKTSQRDLKLESFMYIFTIGIFVISYGLLIANLLTGFAEKL</sequence>
<feature type="transmembrane region" description="Helical" evidence="7">
    <location>
        <begin position="52"/>
        <end position="72"/>
    </location>
</feature>
<accession>A0A955LAC5</accession>
<dbReference type="GO" id="GO:0016020">
    <property type="term" value="C:membrane"/>
    <property type="evidence" value="ECO:0007669"/>
    <property type="project" value="UniProtKB-SubCell"/>
</dbReference>
<keyword evidence="4 9" id="KW-0378">Hydrolase</keyword>
<dbReference type="GO" id="GO:0004252">
    <property type="term" value="F:serine-type endopeptidase activity"/>
    <property type="evidence" value="ECO:0007669"/>
    <property type="project" value="InterPro"/>
</dbReference>
<dbReference type="Gene3D" id="1.20.1540.10">
    <property type="entry name" value="Rhomboid-like"/>
    <property type="match status" value="1"/>
</dbReference>
<feature type="transmembrane region" description="Helical" evidence="7">
    <location>
        <begin position="211"/>
        <end position="234"/>
    </location>
</feature>
<dbReference type="GO" id="GO:0006508">
    <property type="term" value="P:proteolysis"/>
    <property type="evidence" value="ECO:0007669"/>
    <property type="project" value="UniProtKB-KW"/>
</dbReference>
<dbReference type="PANTHER" id="PTHR43731:SF14">
    <property type="entry name" value="PRESENILIN-ASSOCIATED RHOMBOID-LIKE PROTEIN, MITOCHONDRIAL"/>
    <property type="match status" value="1"/>
</dbReference>
<dbReference type="InterPro" id="IPR035952">
    <property type="entry name" value="Rhomboid-like_sf"/>
</dbReference>
<comment type="subcellular location">
    <subcellularLocation>
        <location evidence="1">Membrane</location>
        <topology evidence="1">Multi-pass membrane protein</topology>
    </subcellularLocation>
</comment>
<feature type="transmembrane region" description="Helical" evidence="7">
    <location>
        <begin position="118"/>
        <end position="137"/>
    </location>
</feature>
<keyword evidence="3 7" id="KW-0812">Transmembrane</keyword>
<evidence type="ECO:0000313" key="10">
    <source>
        <dbReference type="Proteomes" id="UP000714915"/>
    </source>
</evidence>
<name>A0A955LAC5_9BACT</name>
<comment type="caution">
    <text evidence="9">The sequence shown here is derived from an EMBL/GenBank/DDBJ whole genome shotgun (WGS) entry which is preliminary data.</text>
</comment>
<dbReference type="InterPro" id="IPR050925">
    <property type="entry name" value="Rhomboid_protease_S54"/>
</dbReference>
<dbReference type="Proteomes" id="UP000714915">
    <property type="component" value="Unassembled WGS sequence"/>
</dbReference>
<keyword evidence="6 7" id="KW-0472">Membrane</keyword>
<comment type="similarity">
    <text evidence="2">Belongs to the peptidase S54 family.</text>
</comment>